<feature type="compositionally biased region" description="Basic and acidic residues" evidence="1">
    <location>
        <begin position="118"/>
        <end position="134"/>
    </location>
</feature>
<proteinExistence type="predicted"/>
<dbReference type="WBParaSite" id="nRc.2.0.1.t14625-RA">
    <property type="protein sequence ID" value="nRc.2.0.1.t14625-RA"/>
    <property type="gene ID" value="nRc.2.0.1.g14625"/>
</dbReference>
<protein>
    <submittedName>
        <fullName evidence="3">Uncharacterized protein</fullName>
    </submittedName>
</protein>
<organism evidence="2 3">
    <name type="scientific">Romanomermis culicivorax</name>
    <name type="common">Nematode worm</name>
    <dbReference type="NCBI Taxonomy" id="13658"/>
    <lineage>
        <taxon>Eukaryota</taxon>
        <taxon>Metazoa</taxon>
        <taxon>Ecdysozoa</taxon>
        <taxon>Nematoda</taxon>
        <taxon>Enoplea</taxon>
        <taxon>Dorylaimia</taxon>
        <taxon>Mermithida</taxon>
        <taxon>Mermithoidea</taxon>
        <taxon>Mermithidae</taxon>
        <taxon>Romanomermis</taxon>
    </lineage>
</organism>
<evidence type="ECO:0000313" key="2">
    <source>
        <dbReference type="Proteomes" id="UP000887565"/>
    </source>
</evidence>
<feature type="compositionally biased region" description="Polar residues" evidence="1">
    <location>
        <begin position="135"/>
        <end position="149"/>
    </location>
</feature>
<reference evidence="3" key="1">
    <citation type="submission" date="2022-11" db="UniProtKB">
        <authorList>
            <consortium name="WormBaseParasite"/>
        </authorList>
    </citation>
    <scope>IDENTIFICATION</scope>
</reference>
<evidence type="ECO:0000313" key="3">
    <source>
        <dbReference type="WBParaSite" id="nRc.2.0.1.t14625-RA"/>
    </source>
</evidence>
<dbReference type="Proteomes" id="UP000887565">
    <property type="component" value="Unplaced"/>
</dbReference>
<feature type="compositionally biased region" description="Polar residues" evidence="1">
    <location>
        <begin position="172"/>
        <end position="189"/>
    </location>
</feature>
<name>A0A915ILD0_ROMCU</name>
<evidence type="ECO:0000256" key="1">
    <source>
        <dbReference type="SAM" id="MobiDB-lite"/>
    </source>
</evidence>
<feature type="region of interest" description="Disordered" evidence="1">
    <location>
        <begin position="97"/>
        <end position="189"/>
    </location>
</feature>
<dbReference type="AlphaFoldDB" id="A0A915ILD0"/>
<accession>A0A915ILD0</accession>
<feature type="compositionally biased region" description="Basic and acidic residues" evidence="1">
    <location>
        <begin position="152"/>
        <end position="171"/>
    </location>
</feature>
<sequence length="259" mass="29447">MPRQKVRKSHSIEDEILDILVKSCSISETGFVHENQIVKNLLAERPDIGKDKALELIYEALDQWSSEGLCLEGSSRWWRPVKAGSEEQKGLKLSFSRKPKRCGGASVASVEKRRCRSPSRDENHEENEAQKVQETRQSPASATVGNLRQQPRKFDEKPETSVVRSESESKDFQSGNASSIQEEFTTTTKKMGDPAIEIKMKQASIDKSCKVDSVFRYSMGAQMLVHLRRKKPSNDLDDDKYRLEYEGIANLQRKLLEVD</sequence>
<keyword evidence="2" id="KW-1185">Reference proteome</keyword>